<evidence type="ECO:0000313" key="2">
    <source>
        <dbReference type="Proteomes" id="UP001066276"/>
    </source>
</evidence>
<reference evidence="1" key="1">
    <citation type="journal article" date="2022" name="bioRxiv">
        <title>Sequencing and chromosome-scale assembly of the giantPleurodeles waltlgenome.</title>
        <authorList>
            <person name="Brown T."/>
            <person name="Elewa A."/>
            <person name="Iarovenko S."/>
            <person name="Subramanian E."/>
            <person name="Araus A.J."/>
            <person name="Petzold A."/>
            <person name="Susuki M."/>
            <person name="Suzuki K.-i.T."/>
            <person name="Hayashi T."/>
            <person name="Toyoda A."/>
            <person name="Oliveira C."/>
            <person name="Osipova E."/>
            <person name="Leigh N.D."/>
            <person name="Simon A."/>
            <person name="Yun M.H."/>
        </authorList>
    </citation>
    <scope>NUCLEOTIDE SEQUENCE</scope>
    <source>
        <strain evidence="1">20211129_DDA</strain>
        <tissue evidence="1">Liver</tissue>
    </source>
</reference>
<dbReference type="AlphaFoldDB" id="A0AAV7WLP3"/>
<organism evidence="1 2">
    <name type="scientific">Pleurodeles waltl</name>
    <name type="common">Iberian ribbed newt</name>
    <dbReference type="NCBI Taxonomy" id="8319"/>
    <lineage>
        <taxon>Eukaryota</taxon>
        <taxon>Metazoa</taxon>
        <taxon>Chordata</taxon>
        <taxon>Craniata</taxon>
        <taxon>Vertebrata</taxon>
        <taxon>Euteleostomi</taxon>
        <taxon>Amphibia</taxon>
        <taxon>Batrachia</taxon>
        <taxon>Caudata</taxon>
        <taxon>Salamandroidea</taxon>
        <taxon>Salamandridae</taxon>
        <taxon>Pleurodelinae</taxon>
        <taxon>Pleurodeles</taxon>
    </lineage>
</organism>
<keyword evidence="2" id="KW-1185">Reference proteome</keyword>
<gene>
    <name evidence="1" type="ORF">NDU88_002521</name>
</gene>
<comment type="caution">
    <text evidence="1">The sequence shown here is derived from an EMBL/GenBank/DDBJ whole genome shotgun (WGS) entry which is preliminary data.</text>
</comment>
<evidence type="ECO:0000313" key="1">
    <source>
        <dbReference type="EMBL" id="KAJ1214910.1"/>
    </source>
</evidence>
<protein>
    <submittedName>
        <fullName evidence="1">Uncharacterized protein</fullName>
    </submittedName>
</protein>
<dbReference type="Proteomes" id="UP001066276">
    <property type="component" value="Chromosome 1_1"/>
</dbReference>
<name>A0AAV7WLP3_PLEWA</name>
<dbReference type="EMBL" id="JANPWB010000001">
    <property type="protein sequence ID" value="KAJ1214910.1"/>
    <property type="molecule type" value="Genomic_DNA"/>
</dbReference>
<accession>A0AAV7WLP3</accession>
<sequence length="113" mass="12036">MLRTGCVSACPAEGEEILQAEWGSVCSSLPLVDGSQRLCSCLLCRLTQPLALDTYGPVRWQRMGRRPRAPRVVNWQAGGLCLGPRGGAIPCARLVLAVVGHVLVPGRGCPLMV</sequence>
<proteinExistence type="predicted"/>